<dbReference type="Proteomes" id="UP000006729">
    <property type="component" value="Chromosome 1"/>
</dbReference>
<comment type="caution">
    <text evidence="1">The sequence shown here is derived from an EMBL/GenBank/DDBJ whole genome shotgun (WGS) entry which is preliminary data.</text>
</comment>
<reference evidence="1 2" key="1">
    <citation type="journal article" date="2006" name="Science">
        <title>The genome of black cottonwood, Populus trichocarpa (Torr. &amp; Gray).</title>
        <authorList>
            <person name="Tuskan G.A."/>
            <person name="Difazio S."/>
            <person name="Jansson S."/>
            <person name="Bohlmann J."/>
            <person name="Grigoriev I."/>
            <person name="Hellsten U."/>
            <person name="Putnam N."/>
            <person name="Ralph S."/>
            <person name="Rombauts S."/>
            <person name="Salamov A."/>
            <person name="Schein J."/>
            <person name="Sterck L."/>
            <person name="Aerts A."/>
            <person name="Bhalerao R.R."/>
            <person name="Bhalerao R.P."/>
            <person name="Blaudez D."/>
            <person name="Boerjan W."/>
            <person name="Brun A."/>
            <person name="Brunner A."/>
            <person name="Busov V."/>
            <person name="Campbell M."/>
            <person name="Carlson J."/>
            <person name="Chalot M."/>
            <person name="Chapman J."/>
            <person name="Chen G.L."/>
            <person name="Cooper D."/>
            <person name="Coutinho P.M."/>
            <person name="Couturier J."/>
            <person name="Covert S."/>
            <person name="Cronk Q."/>
            <person name="Cunningham R."/>
            <person name="Davis J."/>
            <person name="Degroeve S."/>
            <person name="Dejardin A."/>
            <person name="Depamphilis C."/>
            <person name="Detter J."/>
            <person name="Dirks B."/>
            <person name="Dubchak I."/>
            <person name="Duplessis S."/>
            <person name="Ehlting J."/>
            <person name="Ellis B."/>
            <person name="Gendler K."/>
            <person name="Goodstein D."/>
            <person name="Gribskov M."/>
            <person name="Grimwood J."/>
            <person name="Groover A."/>
            <person name="Gunter L."/>
            <person name="Hamberger B."/>
            <person name="Heinze B."/>
            <person name="Helariutta Y."/>
            <person name="Henrissat B."/>
            <person name="Holligan D."/>
            <person name="Holt R."/>
            <person name="Huang W."/>
            <person name="Islam-Faridi N."/>
            <person name="Jones S."/>
            <person name="Jones-Rhoades M."/>
            <person name="Jorgensen R."/>
            <person name="Joshi C."/>
            <person name="Kangasjarvi J."/>
            <person name="Karlsson J."/>
            <person name="Kelleher C."/>
            <person name="Kirkpatrick R."/>
            <person name="Kirst M."/>
            <person name="Kohler A."/>
            <person name="Kalluri U."/>
            <person name="Larimer F."/>
            <person name="Leebens-Mack J."/>
            <person name="Leple J.C."/>
            <person name="Locascio P."/>
            <person name="Lou Y."/>
            <person name="Lucas S."/>
            <person name="Martin F."/>
            <person name="Montanini B."/>
            <person name="Napoli C."/>
            <person name="Nelson D.R."/>
            <person name="Nelson C."/>
            <person name="Nieminen K."/>
            <person name="Nilsson O."/>
            <person name="Pereda V."/>
            <person name="Peter G."/>
            <person name="Philippe R."/>
            <person name="Pilate G."/>
            <person name="Poliakov A."/>
            <person name="Razumovskaya J."/>
            <person name="Richardson P."/>
            <person name="Rinaldi C."/>
            <person name="Ritland K."/>
            <person name="Rouze P."/>
            <person name="Ryaboy D."/>
            <person name="Schmutz J."/>
            <person name="Schrader J."/>
            <person name="Segerman B."/>
            <person name="Shin H."/>
            <person name="Siddiqui A."/>
            <person name="Sterky F."/>
            <person name="Terry A."/>
            <person name="Tsai C.J."/>
            <person name="Uberbacher E."/>
            <person name="Unneberg P."/>
            <person name="Vahala J."/>
            <person name="Wall K."/>
            <person name="Wessler S."/>
            <person name="Yang G."/>
            <person name="Yin T."/>
            <person name="Douglas C."/>
            <person name="Marra M."/>
            <person name="Sandberg G."/>
            <person name="Van de Peer Y."/>
            <person name="Rokhsar D."/>
        </authorList>
    </citation>
    <scope>NUCLEOTIDE SEQUENCE [LARGE SCALE GENOMIC DNA]</scope>
    <source>
        <strain evidence="2">cv. Nisqually</strain>
    </source>
</reference>
<evidence type="ECO:0000313" key="1">
    <source>
        <dbReference type="EMBL" id="KAI9401943.1"/>
    </source>
</evidence>
<proteinExistence type="predicted"/>
<name>A0ACC0TKI0_POPTR</name>
<accession>A0ACC0TKI0</accession>
<keyword evidence="2" id="KW-1185">Reference proteome</keyword>
<gene>
    <name evidence="1" type="ORF">POPTR_001G194901v4</name>
</gene>
<organism evidence="1 2">
    <name type="scientific">Populus trichocarpa</name>
    <name type="common">Western balsam poplar</name>
    <name type="synonym">Populus balsamifera subsp. trichocarpa</name>
    <dbReference type="NCBI Taxonomy" id="3694"/>
    <lineage>
        <taxon>Eukaryota</taxon>
        <taxon>Viridiplantae</taxon>
        <taxon>Streptophyta</taxon>
        <taxon>Embryophyta</taxon>
        <taxon>Tracheophyta</taxon>
        <taxon>Spermatophyta</taxon>
        <taxon>Magnoliopsida</taxon>
        <taxon>eudicotyledons</taxon>
        <taxon>Gunneridae</taxon>
        <taxon>Pentapetalae</taxon>
        <taxon>rosids</taxon>
        <taxon>fabids</taxon>
        <taxon>Malpighiales</taxon>
        <taxon>Salicaceae</taxon>
        <taxon>Saliceae</taxon>
        <taxon>Populus</taxon>
    </lineage>
</organism>
<protein>
    <submittedName>
        <fullName evidence="1">Uncharacterized protein</fullName>
    </submittedName>
</protein>
<evidence type="ECO:0000313" key="2">
    <source>
        <dbReference type="Proteomes" id="UP000006729"/>
    </source>
</evidence>
<dbReference type="EMBL" id="CM009290">
    <property type="protein sequence ID" value="KAI9401943.1"/>
    <property type="molecule type" value="Genomic_DNA"/>
</dbReference>
<sequence length="36" mass="4375">MCCLFYFKFLLFIIIYGCMRKKHNKKGCVCVCIFFL</sequence>